<feature type="non-terminal residue" evidence="1">
    <location>
        <position position="1"/>
    </location>
</feature>
<name>X1BRF9_9ZZZZ</name>
<gene>
    <name evidence="1" type="ORF">S01H4_43369</name>
</gene>
<reference evidence="1" key="1">
    <citation type="journal article" date="2014" name="Front. Microbiol.">
        <title>High frequency of phylogenetically diverse reductive dehalogenase-homologous genes in deep subseafloor sedimentary metagenomes.</title>
        <authorList>
            <person name="Kawai M."/>
            <person name="Futagami T."/>
            <person name="Toyoda A."/>
            <person name="Takaki Y."/>
            <person name="Nishi S."/>
            <person name="Hori S."/>
            <person name="Arai W."/>
            <person name="Tsubouchi T."/>
            <person name="Morono Y."/>
            <person name="Uchiyama I."/>
            <person name="Ito T."/>
            <person name="Fujiyama A."/>
            <person name="Inagaki F."/>
            <person name="Takami H."/>
        </authorList>
    </citation>
    <scope>NUCLEOTIDE SEQUENCE</scope>
    <source>
        <strain evidence="1">Expedition CK06-06</strain>
    </source>
</reference>
<dbReference type="EMBL" id="BART01023916">
    <property type="protein sequence ID" value="GAG98329.1"/>
    <property type="molecule type" value="Genomic_DNA"/>
</dbReference>
<dbReference type="AlphaFoldDB" id="X1BRF9"/>
<evidence type="ECO:0000313" key="1">
    <source>
        <dbReference type="EMBL" id="GAG98329.1"/>
    </source>
</evidence>
<organism evidence="1">
    <name type="scientific">marine sediment metagenome</name>
    <dbReference type="NCBI Taxonomy" id="412755"/>
    <lineage>
        <taxon>unclassified sequences</taxon>
        <taxon>metagenomes</taxon>
        <taxon>ecological metagenomes</taxon>
    </lineage>
</organism>
<protein>
    <submittedName>
        <fullName evidence="1">Uncharacterized protein</fullName>
    </submittedName>
</protein>
<comment type="caution">
    <text evidence="1">The sequence shown here is derived from an EMBL/GenBank/DDBJ whole genome shotgun (WGS) entry which is preliminary data.</text>
</comment>
<accession>X1BRF9</accession>
<sequence>KPWPRKDIDALVILEDLGFVDSFTEGGFEKLIWDVGESVWVRTDRKVGGDLWVYIPMRGELWHKGYHLDGYAKEIFELEPFLGGVILYQNREILKSRNIYPLCAHMSHLRT</sequence>
<proteinExistence type="predicted"/>